<dbReference type="OrthoDB" id="8537318at2"/>
<reference evidence="2" key="1">
    <citation type="submission" date="2016-10" db="EMBL/GenBank/DDBJ databases">
        <authorList>
            <person name="Varghese N."/>
            <person name="Submissions S."/>
        </authorList>
    </citation>
    <scope>NUCLEOTIDE SEQUENCE [LARGE SCALE GENOMIC DNA]</scope>
    <source>
        <strain evidence="2">CBMB127</strain>
    </source>
</reference>
<proteinExistence type="predicted"/>
<evidence type="ECO:0000313" key="1">
    <source>
        <dbReference type="EMBL" id="SDK53403.1"/>
    </source>
</evidence>
<dbReference type="AlphaFoldDB" id="A0A1G9CNV8"/>
<keyword evidence="2" id="KW-1185">Reference proteome</keyword>
<dbReference type="RefSeq" id="WP_091471585.1">
    <property type="nucleotide sequence ID" value="NZ_FNFX01000003.1"/>
</dbReference>
<gene>
    <name evidence="1" type="ORF">SAMN05192566_1557</name>
</gene>
<evidence type="ECO:0000313" key="2">
    <source>
        <dbReference type="Proteomes" id="UP000198629"/>
    </source>
</evidence>
<accession>A0A1G9CNV8</accession>
<name>A0A1G9CNV8_9PROT</name>
<sequence length="156" mass="17902">MVEINSFKQAHQLYKTNQFPLVAIQYLAFMFMNACQDIPPNISTYTDINTDSLTWLSGQLSAKFSFNEYLGGDAFICESETDLTAIVAFDQEWADQHGRWPNVTDKHLAWDICTILHSDWAVFGYCWNNAGGDIYYIPKSLWAKARVNEHRELSCS</sequence>
<dbReference type="STRING" id="492660.SAMN05192566_1557"/>
<organism evidence="1 2">
    <name type="scientific">Methylophilus rhizosphaerae</name>
    <dbReference type="NCBI Taxonomy" id="492660"/>
    <lineage>
        <taxon>Bacteria</taxon>
        <taxon>Pseudomonadati</taxon>
        <taxon>Pseudomonadota</taxon>
        <taxon>Betaproteobacteria</taxon>
        <taxon>Nitrosomonadales</taxon>
        <taxon>Methylophilaceae</taxon>
        <taxon>Methylophilus</taxon>
    </lineage>
</organism>
<dbReference type="EMBL" id="FNFX01000003">
    <property type="protein sequence ID" value="SDK53403.1"/>
    <property type="molecule type" value="Genomic_DNA"/>
</dbReference>
<dbReference type="Proteomes" id="UP000198629">
    <property type="component" value="Unassembled WGS sequence"/>
</dbReference>
<protein>
    <submittedName>
        <fullName evidence="1">Uncharacterized protein</fullName>
    </submittedName>
</protein>